<dbReference type="Gene3D" id="3.40.630.10">
    <property type="entry name" value="Zn peptidases"/>
    <property type="match status" value="2"/>
</dbReference>
<evidence type="ECO:0000256" key="1">
    <source>
        <dbReference type="ARBA" id="ARBA00022801"/>
    </source>
</evidence>
<dbReference type="RefSeq" id="WP_346336648.1">
    <property type="nucleotide sequence ID" value="NZ_JBBYXI010000002.1"/>
</dbReference>
<dbReference type="PANTHER" id="PTHR30575:SF3">
    <property type="entry name" value="PEPTIDASE M20 DIMERISATION DOMAIN-CONTAINING PROTEIN"/>
    <property type="match status" value="1"/>
</dbReference>
<comment type="caution">
    <text evidence="3">The sequence shown here is derived from an EMBL/GenBank/DDBJ whole genome shotgun (WGS) entry which is preliminary data.</text>
</comment>
<dbReference type="InterPro" id="IPR017439">
    <property type="entry name" value="Amidohydrolase"/>
</dbReference>
<dbReference type="PIRSF" id="PIRSF005962">
    <property type="entry name" value="Pept_M20D_amidohydro"/>
    <property type="match status" value="1"/>
</dbReference>
<keyword evidence="4" id="KW-1185">Reference proteome</keyword>
<dbReference type="PANTHER" id="PTHR30575">
    <property type="entry name" value="PEPTIDASE M20"/>
    <property type="match status" value="1"/>
</dbReference>
<protein>
    <submittedName>
        <fullName evidence="3">Amidohydrolase</fullName>
    </submittedName>
</protein>
<dbReference type="SUPFAM" id="SSF55031">
    <property type="entry name" value="Bacterial exopeptidase dimerisation domain"/>
    <property type="match status" value="1"/>
</dbReference>
<name>A0ABV0BI60_9HYPH</name>
<gene>
    <name evidence="3" type="ORF">WJT86_06160</name>
</gene>
<proteinExistence type="predicted"/>
<dbReference type="Pfam" id="PF07687">
    <property type="entry name" value="M20_dimer"/>
    <property type="match status" value="1"/>
</dbReference>
<dbReference type="Pfam" id="PF01546">
    <property type="entry name" value="Peptidase_M20"/>
    <property type="match status" value="1"/>
</dbReference>
<evidence type="ECO:0000313" key="3">
    <source>
        <dbReference type="EMBL" id="MEN3930648.1"/>
    </source>
</evidence>
<dbReference type="EMBL" id="JBBYXI010000002">
    <property type="protein sequence ID" value="MEN3930648.1"/>
    <property type="molecule type" value="Genomic_DNA"/>
</dbReference>
<evidence type="ECO:0000259" key="2">
    <source>
        <dbReference type="Pfam" id="PF07687"/>
    </source>
</evidence>
<dbReference type="NCBIfam" id="TIGR01891">
    <property type="entry name" value="amidohydrolases"/>
    <property type="match status" value="1"/>
</dbReference>
<evidence type="ECO:0000313" key="4">
    <source>
        <dbReference type="Proteomes" id="UP001418637"/>
    </source>
</evidence>
<dbReference type="InterPro" id="IPR002933">
    <property type="entry name" value="Peptidase_M20"/>
</dbReference>
<sequence length="434" mass="46829">MTDVIAEKVARLLPAMIVQRRDLHKHPEPGWTEFRTSAIISKRLSELGYKLTRGKDAVVKDSMMGAPSDAALKQEQERAIRQGADPELVRDMEGGLTGLWADMEFKGGKGPKFALRFDMDSNDVIETEDPEHRPNKEGFASVNHGAMHACGHDGHVSIGLAVAELLADMKDELKGSVRLIFQPAEEGVRGAGPMVDAGCVKNVDIIVGTHISFQADKTGMIICGTRGFLATTKWDVDFTGKSAHAGAAPHEGKNALLAACAATTNMHAIARHGDGITRITVGRLEGGQGRNIIPAHAHLAMETRGLTSELDDYMTGECRRIIEAAALMWDCSYNIKVMGGTKSGEPTPDMVEQAMKVATSMPAFTEVVGIKDFGASEDYSHMMSAVQANGGKGIYVQVGSTRTAGHHNDHFDFEENDMVVAAEFLVKLVRSYLG</sequence>
<reference evidence="3 4" key="1">
    <citation type="submission" date="2024-04" db="EMBL/GenBank/DDBJ databases">
        <title>A novel species isolated from cricket.</title>
        <authorList>
            <person name="Wang H.-C."/>
        </authorList>
    </citation>
    <scope>NUCLEOTIDE SEQUENCE [LARGE SCALE GENOMIC DNA]</scope>
    <source>
        <strain evidence="3 4">WL0021</strain>
    </source>
</reference>
<dbReference type="InterPro" id="IPR052030">
    <property type="entry name" value="Peptidase_M20/M20A_hydrolases"/>
</dbReference>
<dbReference type="Proteomes" id="UP001418637">
    <property type="component" value="Unassembled WGS sequence"/>
</dbReference>
<keyword evidence="1" id="KW-0378">Hydrolase</keyword>
<dbReference type="SUPFAM" id="SSF53187">
    <property type="entry name" value="Zn-dependent exopeptidases"/>
    <property type="match status" value="1"/>
</dbReference>
<accession>A0ABV0BI60</accession>
<feature type="domain" description="Peptidase M20 dimerisation" evidence="2">
    <location>
        <begin position="234"/>
        <end position="324"/>
    </location>
</feature>
<organism evidence="3 4">
    <name type="scientific">Hohaiivirga grylli</name>
    <dbReference type="NCBI Taxonomy" id="3133970"/>
    <lineage>
        <taxon>Bacteria</taxon>
        <taxon>Pseudomonadati</taxon>
        <taxon>Pseudomonadota</taxon>
        <taxon>Alphaproteobacteria</taxon>
        <taxon>Hyphomicrobiales</taxon>
        <taxon>Methylobacteriaceae</taxon>
        <taxon>Hohaiivirga</taxon>
    </lineage>
</organism>
<dbReference type="InterPro" id="IPR011650">
    <property type="entry name" value="Peptidase_M20_dimer"/>
</dbReference>
<dbReference type="InterPro" id="IPR036264">
    <property type="entry name" value="Bact_exopeptidase_dim_dom"/>
</dbReference>